<dbReference type="InterPro" id="IPR050383">
    <property type="entry name" value="GlyoxalaseI/FosfomycinResist"/>
</dbReference>
<keyword evidence="2" id="KW-0456">Lyase</keyword>
<dbReference type="InterPro" id="IPR037523">
    <property type="entry name" value="VOC_core"/>
</dbReference>
<evidence type="ECO:0000313" key="2">
    <source>
        <dbReference type="EMBL" id="MBB3999790.1"/>
    </source>
</evidence>
<dbReference type="GO" id="GO:0016829">
    <property type="term" value="F:lyase activity"/>
    <property type="evidence" value="ECO:0007669"/>
    <property type="project" value="UniProtKB-KW"/>
</dbReference>
<evidence type="ECO:0000259" key="1">
    <source>
        <dbReference type="PROSITE" id="PS51819"/>
    </source>
</evidence>
<dbReference type="InterPro" id="IPR004360">
    <property type="entry name" value="Glyas_Fos-R_dOase_dom"/>
</dbReference>
<comment type="caution">
    <text evidence="2">The sequence shown here is derived from an EMBL/GenBank/DDBJ whole genome shotgun (WGS) entry which is preliminary data.</text>
</comment>
<keyword evidence="3" id="KW-1185">Reference proteome</keyword>
<organism evidence="2 3">
    <name type="scientific">Aureimonas pseudogalii</name>
    <dbReference type="NCBI Taxonomy" id="1744844"/>
    <lineage>
        <taxon>Bacteria</taxon>
        <taxon>Pseudomonadati</taxon>
        <taxon>Pseudomonadota</taxon>
        <taxon>Alphaproteobacteria</taxon>
        <taxon>Hyphomicrobiales</taxon>
        <taxon>Aurantimonadaceae</taxon>
        <taxon>Aureimonas</taxon>
    </lineage>
</organism>
<dbReference type="PANTHER" id="PTHR21366:SF14">
    <property type="entry name" value="GLYOXALASE DOMAIN-CONTAINING PROTEIN 5"/>
    <property type="match status" value="1"/>
</dbReference>
<dbReference type="Gene3D" id="3.10.180.10">
    <property type="entry name" value="2,3-Dihydroxybiphenyl 1,2-Dioxygenase, domain 1"/>
    <property type="match status" value="1"/>
</dbReference>
<accession>A0A7W6MLI4</accession>
<protein>
    <submittedName>
        <fullName evidence="2">Catechol 2,3-dioxygenase-like lactoylglutathione lyase family enzyme</fullName>
    </submittedName>
</protein>
<dbReference type="CDD" id="cd07253">
    <property type="entry name" value="GLOD5"/>
    <property type="match status" value="1"/>
</dbReference>
<keyword evidence="2" id="KW-0223">Dioxygenase</keyword>
<sequence>MIDGIDHFVLTVADLEATLGFYERTLGMRRHIEEGRPAALLFGGQKINVHAADHTFEPKARRPTPGAADFCLVMRHPLREIVERLGHAGVAVELGPVERTGARGPMLSVYFRDPDGNLVEVSRYE</sequence>
<dbReference type="Proteomes" id="UP000542776">
    <property type="component" value="Unassembled WGS sequence"/>
</dbReference>
<dbReference type="PANTHER" id="PTHR21366">
    <property type="entry name" value="GLYOXALASE FAMILY PROTEIN"/>
    <property type="match status" value="1"/>
</dbReference>
<feature type="domain" description="VOC" evidence="1">
    <location>
        <begin position="4"/>
        <end position="124"/>
    </location>
</feature>
<evidence type="ECO:0000313" key="3">
    <source>
        <dbReference type="Proteomes" id="UP000542776"/>
    </source>
</evidence>
<dbReference type="PROSITE" id="PS51819">
    <property type="entry name" value="VOC"/>
    <property type="match status" value="1"/>
</dbReference>
<dbReference type="GO" id="GO:0051213">
    <property type="term" value="F:dioxygenase activity"/>
    <property type="evidence" value="ECO:0007669"/>
    <property type="project" value="UniProtKB-KW"/>
</dbReference>
<dbReference type="EMBL" id="JACIEK010000012">
    <property type="protein sequence ID" value="MBB3999790.1"/>
    <property type="molecule type" value="Genomic_DNA"/>
</dbReference>
<dbReference type="AlphaFoldDB" id="A0A7W6MLI4"/>
<name>A0A7W6MLI4_9HYPH</name>
<dbReference type="InterPro" id="IPR029068">
    <property type="entry name" value="Glyas_Bleomycin-R_OHBP_Dase"/>
</dbReference>
<proteinExistence type="predicted"/>
<keyword evidence="2" id="KW-0560">Oxidoreductase</keyword>
<dbReference type="SUPFAM" id="SSF54593">
    <property type="entry name" value="Glyoxalase/Bleomycin resistance protein/Dihydroxybiphenyl dioxygenase"/>
    <property type="match status" value="1"/>
</dbReference>
<gene>
    <name evidence="2" type="ORF">GGR04_003660</name>
</gene>
<dbReference type="RefSeq" id="WP_183201300.1">
    <property type="nucleotide sequence ID" value="NZ_JACIEK010000012.1"/>
</dbReference>
<dbReference type="Pfam" id="PF00903">
    <property type="entry name" value="Glyoxalase"/>
    <property type="match status" value="1"/>
</dbReference>
<reference evidence="2 3" key="1">
    <citation type="submission" date="2020-08" db="EMBL/GenBank/DDBJ databases">
        <title>Genomic Encyclopedia of Type Strains, Phase IV (KMG-IV): sequencing the most valuable type-strain genomes for metagenomic binning, comparative biology and taxonomic classification.</title>
        <authorList>
            <person name="Goeker M."/>
        </authorList>
    </citation>
    <scope>NUCLEOTIDE SEQUENCE [LARGE SCALE GENOMIC DNA]</scope>
    <source>
        <strain evidence="2 3">DSM 102238</strain>
    </source>
</reference>